<dbReference type="PANTHER" id="PTHR43130:SF3">
    <property type="entry name" value="HTH-TYPE TRANSCRIPTIONAL REGULATOR RV1931C"/>
    <property type="match status" value="1"/>
</dbReference>
<dbReference type="Gene3D" id="3.40.50.880">
    <property type="match status" value="1"/>
</dbReference>
<reference evidence="4" key="2">
    <citation type="submission" date="2022-11" db="EMBL/GenBank/DDBJ databases">
        <title>Prophages regulate Shewanella fidelis motility and biofilm formation: implications for gut colonization dynamics in Ciona robusta.</title>
        <authorList>
            <person name="Natarajan O."/>
            <person name="Gibboney S.L."/>
            <person name="Young M.N."/>
            <person name="Lim S.J."/>
            <person name="Pluta N."/>
            <person name="Atkinson C.G.F."/>
            <person name="Leigh B.A."/>
            <person name="Liberti A."/>
            <person name="Kees E."/>
            <person name="Breitbart M."/>
            <person name="Gralnick J."/>
            <person name="Dishaw L.J."/>
        </authorList>
    </citation>
    <scope>NUCLEOTIDE SEQUENCE</scope>
    <source>
        <strain evidence="4">3313</strain>
    </source>
</reference>
<evidence type="ECO:0000313" key="5">
    <source>
        <dbReference type="EMBL" id="MDW4823094.1"/>
    </source>
</evidence>
<reference evidence="5 7" key="1">
    <citation type="journal article" date="2022" name="bioRxiv">
        <title>Prophages regulate Shewanella fidelis 3313 motility and biofilm formation: implications for gut colonization dynamics in Ciona robusta.</title>
        <authorList>
            <person name="Natarajan O."/>
            <person name="Gibboney S.L."/>
            <person name="Young M.N."/>
            <person name="Lim S.J."/>
            <person name="Pluta N."/>
            <person name="Atkinson C.G."/>
            <person name="Leigh B.A."/>
            <person name="Liberti A."/>
            <person name="Kees E.D."/>
            <person name="Breitbart M."/>
            <person name="Gralnick J.A."/>
            <person name="Dishaw L.J."/>
        </authorList>
    </citation>
    <scope>NUCLEOTIDE SEQUENCE [LARGE SCALE GENOMIC DNA]</scope>
    <source>
        <strain evidence="5 7">JG4066</strain>
    </source>
</reference>
<dbReference type="EMBL" id="JAPMLE010000001">
    <property type="protein sequence ID" value="MDR8525012.1"/>
    <property type="molecule type" value="Genomic_DNA"/>
</dbReference>
<organism evidence="4 6">
    <name type="scientific">Shewanella fidelis</name>
    <dbReference type="NCBI Taxonomy" id="173509"/>
    <lineage>
        <taxon>Bacteria</taxon>
        <taxon>Pseudomonadati</taxon>
        <taxon>Pseudomonadota</taxon>
        <taxon>Gammaproteobacteria</taxon>
        <taxon>Alteromonadales</taxon>
        <taxon>Shewanellaceae</taxon>
        <taxon>Shewanella</taxon>
    </lineage>
</organism>
<dbReference type="GO" id="GO:0043565">
    <property type="term" value="F:sequence-specific DNA binding"/>
    <property type="evidence" value="ECO:0007669"/>
    <property type="project" value="InterPro"/>
</dbReference>
<sequence>MILSTNSPLESTNPVKSPDVRFLLLPLPEFSMLPFAGFLDKLRFSADEEDYSNQQYCRWQLIAPTPCHQQSSNGVSIEINCTIEELELNDFDYLVVFGGRSARNCQQLPQQYHRILHAAVAKGITLVSIDNACFLFAEAGLLKQHKVAVHWRHVAEFRVAFPKLEVASEQLFSIDNKRISCVGGNAAIDLAVELLAKHCGRTKALKGLADMLVDEAREQRHQLKSLNANVQINNTANRHVGRAVSLMRQQLASTDTVDSLAMKLAISRRQLDRLFKDSFNQTAREYWAEMRLQHVNWRLLNSDHNLQHLAAEIGLNDVSYLCKVFRKRFGTSPHALRKSK</sequence>
<dbReference type="SUPFAM" id="SSF52317">
    <property type="entry name" value="Class I glutamine amidotransferase-like"/>
    <property type="match status" value="1"/>
</dbReference>
<keyword evidence="2" id="KW-0804">Transcription</keyword>
<dbReference type="GO" id="GO:0003700">
    <property type="term" value="F:DNA-binding transcription factor activity"/>
    <property type="evidence" value="ECO:0007669"/>
    <property type="project" value="InterPro"/>
</dbReference>
<dbReference type="SMART" id="SM00342">
    <property type="entry name" value="HTH_ARAC"/>
    <property type="match status" value="1"/>
</dbReference>
<gene>
    <name evidence="4" type="ORF">OS133_15425</name>
    <name evidence="5" type="ORF">OS134_03285</name>
</gene>
<dbReference type="Pfam" id="PF01965">
    <property type="entry name" value="DJ-1_PfpI"/>
    <property type="match status" value="1"/>
</dbReference>
<feature type="domain" description="HTH araC/xylS-type" evidence="3">
    <location>
        <begin position="241"/>
        <end position="339"/>
    </location>
</feature>
<keyword evidence="7" id="KW-1185">Reference proteome</keyword>
<dbReference type="PANTHER" id="PTHR43130">
    <property type="entry name" value="ARAC-FAMILY TRANSCRIPTIONAL REGULATOR"/>
    <property type="match status" value="1"/>
</dbReference>
<accession>A0AAW8NQN4</accession>
<comment type="caution">
    <text evidence="4">The sequence shown here is derived from an EMBL/GenBank/DDBJ whole genome shotgun (WGS) entry which is preliminary data.</text>
</comment>
<dbReference type="EMBL" id="JAPMLD010000001">
    <property type="protein sequence ID" value="MDW4823094.1"/>
    <property type="molecule type" value="Genomic_DNA"/>
</dbReference>
<dbReference type="Proteomes" id="UP001259340">
    <property type="component" value="Unassembled WGS sequence"/>
</dbReference>
<evidence type="ECO:0000313" key="7">
    <source>
        <dbReference type="Proteomes" id="UP001271263"/>
    </source>
</evidence>
<evidence type="ECO:0000313" key="6">
    <source>
        <dbReference type="Proteomes" id="UP001259340"/>
    </source>
</evidence>
<dbReference type="InterPro" id="IPR029062">
    <property type="entry name" value="Class_I_gatase-like"/>
</dbReference>
<dbReference type="SUPFAM" id="SSF46689">
    <property type="entry name" value="Homeodomain-like"/>
    <property type="match status" value="2"/>
</dbReference>
<dbReference type="AlphaFoldDB" id="A0AAW8NQN4"/>
<dbReference type="InterPro" id="IPR009057">
    <property type="entry name" value="Homeodomain-like_sf"/>
</dbReference>
<dbReference type="Gene3D" id="1.10.10.60">
    <property type="entry name" value="Homeodomain-like"/>
    <property type="match status" value="1"/>
</dbReference>
<evidence type="ECO:0000259" key="3">
    <source>
        <dbReference type="PROSITE" id="PS01124"/>
    </source>
</evidence>
<keyword evidence="1" id="KW-0805">Transcription regulation</keyword>
<dbReference type="PROSITE" id="PS01124">
    <property type="entry name" value="HTH_ARAC_FAMILY_2"/>
    <property type="match status" value="1"/>
</dbReference>
<evidence type="ECO:0000256" key="1">
    <source>
        <dbReference type="ARBA" id="ARBA00023015"/>
    </source>
</evidence>
<dbReference type="InterPro" id="IPR052158">
    <property type="entry name" value="INH-QAR"/>
</dbReference>
<dbReference type="Proteomes" id="UP001271263">
    <property type="component" value="Unassembled WGS sequence"/>
</dbReference>
<protein>
    <submittedName>
        <fullName evidence="4">Helix-turn-helix domain-containing protein</fullName>
    </submittedName>
</protein>
<evidence type="ECO:0000256" key="2">
    <source>
        <dbReference type="ARBA" id="ARBA00023163"/>
    </source>
</evidence>
<dbReference type="InterPro" id="IPR018060">
    <property type="entry name" value="HTH_AraC"/>
</dbReference>
<dbReference type="RefSeq" id="WP_310655341.1">
    <property type="nucleotide sequence ID" value="NZ_JAPMLC010000002.1"/>
</dbReference>
<dbReference type="InterPro" id="IPR002818">
    <property type="entry name" value="DJ-1/PfpI"/>
</dbReference>
<evidence type="ECO:0000313" key="4">
    <source>
        <dbReference type="EMBL" id="MDR8525012.1"/>
    </source>
</evidence>
<dbReference type="CDD" id="cd03136">
    <property type="entry name" value="GATase1_AraC_ArgR_like"/>
    <property type="match status" value="1"/>
</dbReference>
<proteinExistence type="predicted"/>
<name>A0AAW8NQN4_9GAMM</name>
<dbReference type="Pfam" id="PF12833">
    <property type="entry name" value="HTH_18"/>
    <property type="match status" value="1"/>
</dbReference>